<keyword evidence="1" id="KW-0472">Membrane</keyword>
<evidence type="ECO:0000313" key="3">
    <source>
        <dbReference type="EMBL" id="PKB30836.1"/>
    </source>
</evidence>
<dbReference type="Proteomes" id="UP000549695">
    <property type="component" value="Unassembled WGS sequence"/>
</dbReference>
<name>A0A852WD29_PSEA5</name>
<keyword evidence="5" id="KW-1185">Reference proteome</keyword>
<feature type="transmembrane region" description="Helical" evidence="1">
    <location>
        <begin position="12"/>
        <end position="36"/>
    </location>
</feature>
<organism evidence="2 5">
    <name type="scientific">Pseudonocardia alni</name>
    <name type="common">Amycolata alni</name>
    <dbReference type="NCBI Taxonomy" id="33907"/>
    <lineage>
        <taxon>Bacteria</taxon>
        <taxon>Bacillati</taxon>
        <taxon>Actinomycetota</taxon>
        <taxon>Actinomycetes</taxon>
        <taxon>Pseudonocardiales</taxon>
        <taxon>Pseudonocardiaceae</taxon>
        <taxon>Pseudonocardia</taxon>
    </lineage>
</organism>
<protein>
    <recommendedName>
        <fullName evidence="6">SH3 domain-containing protein</fullName>
    </recommendedName>
</protein>
<dbReference type="RefSeq" id="WP_062397696.1">
    <property type="nucleotide sequence ID" value="NZ_BAAAJZ010000003.1"/>
</dbReference>
<evidence type="ECO:0008006" key="6">
    <source>
        <dbReference type="Google" id="ProtNLM"/>
    </source>
</evidence>
<dbReference type="AlphaFoldDB" id="A0A852WD29"/>
<keyword evidence="1" id="KW-0812">Transmembrane</keyword>
<accession>A0A852WD29</accession>
<dbReference type="Proteomes" id="UP000232453">
    <property type="component" value="Unassembled WGS sequence"/>
</dbReference>
<evidence type="ECO:0000313" key="2">
    <source>
        <dbReference type="EMBL" id="NYG03656.1"/>
    </source>
</evidence>
<dbReference type="EMBL" id="PHUJ01000003">
    <property type="protein sequence ID" value="PKB30836.1"/>
    <property type="molecule type" value="Genomic_DNA"/>
</dbReference>
<keyword evidence="1" id="KW-1133">Transmembrane helix</keyword>
<evidence type="ECO:0000256" key="1">
    <source>
        <dbReference type="SAM" id="Phobius"/>
    </source>
</evidence>
<proteinExistence type="predicted"/>
<dbReference type="GeneID" id="98053643"/>
<accession>A0AA44UP71</accession>
<gene>
    <name evidence="3" type="ORF">ATL51_2509</name>
    <name evidence="2" type="ORF">HDA37_003941</name>
</gene>
<evidence type="ECO:0000313" key="4">
    <source>
        <dbReference type="Proteomes" id="UP000232453"/>
    </source>
</evidence>
<sequence length="109" mass="11223">MAKVFGLTRKSLLRGWPLVGLIGVGLTVVALAYGGVTGNLETTGCRVVVQGEQVTVRSAPGNSAAPVRTLPVGTEVAAETIVDGGFRKLTEQNQWVPVDSVAATSGSRC</sequence>
<dbReference type="EMBL" id="JACCCZ010000001">
    <property type="protein sequence ID" value="NYG03656.1"/>
    <property type="molecule type" value="Genomic_DNA"/>
</dbReference>
<reference evidence="2 5" key="1">
    <citation type="submission" date="2020-07" db="EMBL/GenBank/DDBJ databases">
        <title>Sequencing the genomes of 1000 actinobacteria strains.</title>
        <authorList>
            <person name="Klenk H.-P."/>
        </authorList>
    </citation>
    <scope>NUCLEOTIDE SEQUENCE [LARGE SCALE GENOMIC DNA]</scope>
    <source>
        <strain evidence="3 4">DSM 44104</strain>
        <strain evidence="2 5">DSM 44749</strain>
    </source>
</reference>
<comment type="caution">
    <text evidence="2">The sequence shown here is derived from an EMBL/GenBank/DDBJ whole genome shotgun (WGS) entry which is preliminary data.</text>
</comment>
<evidence type="ECO:0000313" key="5">
    <source>
        <dbReference type="Proteomes" id="UP000549695"/>
    </source>
</evidence>